<accession>A0ABZ1C6X6</accession>
<dbReference type="InterPro" id="IPR029058">
    <property type="entry name" value="AB_hydrolase_fold"/>
</dbReference>
<dbReference type="Gene3D" id="3.40.50.1820">
    <property type="entry name" value="alpha/beta hydrolase"/>
    <property type="match status" value="1"/>
</dbReference>
<keyword evidence="2" id="KW-1185">Reference proteome</keyword>
<evidence type="ECO:0008006" key="3">
    <source>
        <dbReference type="Google" id="ProtNLM"/>
    </source>
</evidence>
<gene>
    <name evidence="1" type="ORF">K1X11_021175</name>
</gene>
<protein>
    <recommendedName>
        <fullName evidence="3">Alpha/beta hydrolase</fullName>
    </recommendedName>
</protein>
<dbReference type="Proteomes" id="UP000738431">
    <property type="component" value="Chromosome"/>
</dbReference>
<reference evidence="1 2" key="2">
    <citation type="submission" date="2023-12" db="EMBL/GenBank/DDBJ databases">
        <title>Description of an unclassified Opitutus bacterium of Verrucomicrobiota.</title>
        <authorList>
            <person name="Zhang D.-F."/>
        </authorList>
    </citation>
    <scope>NUCLEOTIDE SEQUENCE [LARGE SCALE GENOMIC DNA]</scope>
    <source>
        <strain evidence="1 2">WL0086</strain>
    </source>
</reference>
<evidence type="ECO:0000313" key="1">
    <source>
        <dbReference type="EMBL" id="WRQ87334.1"/>
    </source>
</evidence>
<organism evidence="1 2">
    <name type="scientific">Actomonas aquatica</name>
    <dbReference type="NCBI Taxonomy" id="2866162"/>
    <lineage>
        <taxon>Bacteria</taxon>
        <taxon>Pseudomonadati</taxon>
        <taxon>Verrucomicrobiota</taxon>
        <taxon>Opitutia</taxon>
        <taxon>Opitutales</taxon>
        <taxon>Opitutaceae</taxon>
        <taxon>Actomonas</taxon>
    </lineage>
</organism>
<dbReference type="EMBL" id="CP139781">
    <property type="protein sequence ID" value="WRQ87334.1"/>
    <property type="molecule type" value="Genomic_DNA"/>
</dbReference>
<dbReference type="PANTHER" id="PTHR12277">
    <property type="entry name" value="ALPHA/BETA HYDROLASE DOMAIN-CONTAINING PROTEIN"/>
    <property type="match status" value="1"/>
</dbReference>
<dbReference type="RefSeq" id="WP_221029253.1">
    <property type="nucleotide sequence ID" value="NZ_CP139781.1"/>
</dbReference>
<sequence length="245" mass="27111">MAWRILIVVLVLYGVLLVGVAMGQRSLLYYPTHYDIEGPLGPWRVGGEAIGFAREVAAPREVWLMLHGNGGQAAQRGYVLEHVAEEAAVFVLEYPGYGDRAGKPSRESINAAAQAAWLTLRKRFPGVPMGVIGESIGTGPACELAGVAEPPDKIVLWTPYDRLVDVAKERFRWLPVGLLLRDKWDNGAALQAYGGAVEIYAAKQDEVIPIQHARRLHERVPAARWIEMEGGHNSWRWEGVLRVDD</sequence>
<evidence type="ECO:0000313" key="2">
    <source>
        <dbReference type="Proteomes" id="UP000738431"/>
    </source>
</evidence>
<name>A0ABZ1C6X6_9BACT</name>
<reference evidence="1 2" key="1">
    <citation type="submission" date="2021-08" db="EMBL/GenBank/DDBJ databases">
        <authorList>
            <person name="Zhang D."/>
            <person name="Zhang A."/>
            <person name="Wang L."/>
        </authorList>
    </citation>
    <scope>NUCLEOTIDE SEQUENCE [LARGE SCALE GENOMIC DNA]</scope>
    <source>
        <strain evidence="1 2">WL0086</strain>
    </source>
</reference>
<dbReference type="SUPFAM" id="SSF53474">
    <property type="entry name" value="alpha/beta-Hydrolases"/>
    <property type="match status" value="1"/>
</dbReference>
<proteinExistence type="predicted"/>